<accession>A0A317D6U6</accession>
<dbReference type="OrthoDB" id="9785907at2"/>
<protein>
    <submittedName>
        <fullName evidence="2">Xylose isomerase</fullName>
    </submittedName>
</protein>
<dbReference type="SUPFAM" id="SSF51658">
    <property type="entry name" value="Xylose isomerase-like"/>
    <property type="match status" value="1"/>
</dbReference>
<dbReference type="InterPro" id="IPR013022">
    <property type="entry name" value="Xyl_isomerase-like_TIM-brl"/>
</dbReference>
<evidence type="ECO:0000313" key="2">
    <source>
        <dbReference type="EMBL" id="PWR10294.1"/>
    </source>
</evidence>
<dbReference type="GO" id="GO:0016853">
    <property type="term" value="F:isomerase activity"/>
    <property type="evidence" value="ECO:0007669"/>
    <property type="project" value="UniProtKB-KW"/>
</dbReference>
<dbReference type="RefSeq" id="WP_109804699.1">
    <property type="nucleotide sequence ID" value="NZ_QGKS01000361.1"/>
</dbReference>
<feature type="domain" description="Xylose isomerase-like TIM barrel" evidence="1">
    <location>
        <begin position="64"/>
        <end position="244"/>
    </location>
</feature>
<dbReference type="EMBL" id="QGKS01000361">
    <property type="protein sequence ID" value="PWR10294.1"/>
    <property type="molecule type" value="Genomic_DNA"/>
</dbReference>
<comment type="caution">
    <text evidence="2">The sequence shown here is derived from an EMBL/GenBank/DDBJ whole genome shotgun (WGS) entry which is preliminary data.</text>
</comment>
<proteinExistence type="predicted"/>
<evidence type="ECO:0000259" key="1">
    <source>
        <dbReference type="Pfam" id="PF01261"/>
    </source>
</evidence>
<dbReference type="Gene3D" id="3.20.20.150">
    <property type="entry name" value="Divalent-metal-dependent TIM barrel enzymes"/>
    <property type="match status" value="1"/>
</dbReference>
<dbReference type="AlphaFoldDB" id="A0A317D6U6"/>
<name>A0A317D6U6_9ACTN</name>
<dbReference type="Proteomes" id="UP000246050">
    <property type="component" value="Unassembled WGS sequence"/>
</dbReference>
<keyword evidence="2" id="KW-0413">Isomerase</keyword>
<organism evidence="2 3">
    <name type="scientific">Micromonospora sicca</name>
    <dbReference type="NCBI Taxonomy" id="2202420"/>
    <lineage>
        <taxon>Bacteria</taxon>
        <taxon>Bacillati</taxon>
        <taxon>Actinomycetota</taxon>
        <taxon>Actinomycetes</taxon>
        <taxon>Micromonosporales</taxon>
        <taxon>Micromonosporaceae</taxon>
        <taxon>Micromonospora</taxon>
    </lineage>
</organism>
<reference evidence="2 3" key="1">
    <citation type="submission" date="2018-05" db="EMBL/GenBank/DDBJ databases">
        <title>Micromonosporas from Atacama Desert.</title>
        <authorList>
            <person name="Carro L."/>
            <person name="Golinska P."/>
            <person name="Klenk H.-P."/>
            <person name="Goodfellow M."/>
        </authorList>
    </citation>
    <scope>NUCLEOTIDE SEQUENCE [LARGE SCALE GENOMIC DNA]</scope>
    <source>
        <strain evidence="2 3">4G51</strain>
    </source>
</reference>
<dbReference type="NCBIfam" id="NF035939">
    <property type="entry name" value="TIM_EboE"/>
    <property type="match status" value="1"/>
</dbReference>
<sequence length="399" mass="42336">MRLRHADGSTVHLGYCTNVHPAEDLAGILAQLDRYAVPVRRALDADLLGLGLWLAAPVAAELAADPALRRRLRTELTVRGLEVVTLNGFPYASFQAPVVKGAVYHPDWTTGDRLAYTLDLARVLANLLPDDAARGSVSTLPLAWREPWDADRADVARRRLAELATGLAAVERETGRPIRVGFEPEPGCIVESTGQASAVLSAMDTDRLGICLDLAHLACAWEEPAEALGRLASAGLPVVKVQVSAAVEAADPGGSTEALRHWVEPRFLHQTRAAGCASAADPADPAYAADDLDAALDARLPGPWRVHYHVPLHAPPEPPLRSTLPVLRAALAGLFAGPTAGCDHLDVETYTWGVLPAARRPRTDPELAAGIAAELAFARDELVAVGLAAATPARTGVRR</sequence>
<dbReference type="Pfam" id="PF01261">
    <property type="entry name" value="AP_endonuc_2"/>
    <property type="match status" value="1"/>
</dbReference>
<gene>
    <name evidence="2" type="ORF">DKT69_29305</name>
</gene>
<dbReference type="InterPro" id="IPR036237">
    <property type="entry name" value="Xyl_isomerase-like_sf"/>
</dbReference>
<evidence type="ECO:0000313" key="3">
    <source>
        <dbReference type="Proteomes" id="UP000246050"/>
    </source>
</evidence>